<keyword evidence="3" id="KW-0812">Transmembrane</keyword>
<dbReference type="PROSITE" id="PS51450">
    <property type="entry name" value="LRR"/>
    <property type="match status" value="1"/>
</dbReference>
<dbReference type="PANTHER" id="PTHR48059:SF30">
    <property type="entry name" value="OS06G0587000 PROTEIN"/>
    <property type="match status" value="1"/>
</dbReference>
<dbReference type="STRING" id="879819.A0A0J1AUJ3"/>
<sequence>MTPKRNLNPFTRPPLITVPAVDGAAHDVDVLSPPAIHSQHASVIFSAPGIPQPSRAPGLPTDPFTPDTPTRPTSAGSLSASDPSAPLPADFPAPPTHAPRGTHKPLAFVDVETLRDSQYSSEGSDRSPSPRVYEPSAEEVAQFAVLTRASLVSGSVADRRSVASDEEKHTVLDKGKGRACDNDDDEHDHHRHAHAFYPINIDEWAHSPPLSPGYAADRPSPPRDGFTITPGFGAHCTDPSLTVSLARSDSSKSAGLPRATSRRAPPPPLKLERSNSSLALEKLAPRNSQDSMCVEIEKHRPAHVGPEWDDSASASETPPLFNVSLTPFASKEASHSTSNSGKRKSGLVGILKTKRASMREQKRVRVASPKMAAWSSSLHSPQARQRSPGKTEYNIGMYQPPKARRGWRARIRPSWVVGAVLLIIIIVAIVVPFKVKRSPDAADAPGAPSNVPPNGSISDQAQPDECLRPFMDPGYGLGILYTCDACVASLADRPNDFLSDGAPTGVGAMRQYCALMDVLFTSSVQRLHTGKWGADMAPCDGWQGVQCDRRGRITAVELVYPGVPAEVPPSFTDLVALRTLRIVGDGKRPSSLLPPGITSLPNLTTLDFQYTNLGGAVANLSSTMRNLTLVSNPALRAPSDFSTIPLESLVLADQNVTALPALPSSLKFLDLSHNALKGNLNPLLALPYLRSLYLQHNDLERFIPPPRAPLQALNLAGNPRLVGGLWKGTCEGLRACDARGTAMNRNCTRCYYEE</sequence>
<feature type="compositionally biased region" description="Basic and acidic residues" evidence="2">
    <location>
        <begin position="157"/>
        <end position="181"/>
    </location>
</feature>
<feature type="region of interest" description="Disordered" evidence="2">
    <location>
        <begin position="210"/>
        <end position="232"/>
    </location>
</feature>
<reference evidence="4 5" key="1">
    <citation type="submission" date="2015-03" db="EMBL/GenBank/DDBJ databases">
        <title>Genomics and transcriptomics of the oil-accumulating basidiomycete yeast T. oleaginosus allow insights into substrate utilization and the diverse evolutionary trajectories of mating systems in fungi.</title>
        <authorList>
            <consortium name="DOE Joint Genome Institute"/>
            <person name="Kourist R."/>
            <person name="Kracht O."/>
            <person name="Bracharz F."/>
            <person name="Lipzen A."/>
            <person name="Nolan M."/>
            <person name="Ohm R."/>
            <person name="Grigoriev I."/>
            <person name="Sun S."/>
            <person name="Heitman J."/>
            <person name="Bruck T."/>
            <person name="Nowrousian M."/>
        </authorList>
    </citation>
    <scope>NUCLEOTIDE SEQUENCE [LARGE SCALE GENOMIC DNA]</scope>
    <source>
        <strain evidence="4 5">IBC0246</strain>
    </source>
</reference>
<feature type="region of interest" description="Disordered" evidence="2">
    <location>
        <begin position="245"/>
        <end position="291"/>
    </location>
</feature>
<dbReference type="OrthoDB" id="676979at2759"/>
<feature type="compositionally biased region" description="Low complexity" evidence="2">
    <location>
        <begin position="61"/>
        <end position="84"/>
    </location>
</feature>
<dbReference type="Gene3D" id="3.80.10.10">
    <property type="entry name" value="Ribonuclease Inhibitor"/>
    <property type="match status" value="1"/>
</dbReference>
<evidence type="ECO:0000256" key="1">
    <source>
        <dbReference type="ARBA" id="ARBA00004196"/>
    </source>
</evidence>
<dbReference type="Proteomes" id="UP000053611">
    <property type="component" value="Unassembled WGS sequence"/>
</dbReference>
<feature type="region of interest" description="Disordered" evidence="2">
    <location>
        <begin position="47"/>
        <end position="135"/>
    </location>
</feature>
<feature type="region of interest" description="Disordered" evidence="2">
    <location>
        <begin position="358"/>
        <end position="397"/>
    </location>
</feature>
<feature type="transmembrane region" description="Helical" evidence="3">
    <location>
        <begin position="414"/>
        <end position="433"/>
    </location>
</feature>
<keyword evidence="3" id="KW-0472">Membrane</keyword>
<accession>A0A0J1AUJ3</accession>
<evidence type="ECO:0000256" key="2">
    <source>
        <dbReference type="SAM" id="MobiDB-lite"/>
    </source>
</evidence>
<dbReference type="EMBL" id="KQ087276">
    <property type="protein sequence ID" value="KLT38944.1"/>
    <property type="molecule type" value="Genomic_DNA"/>
</dbReference>
<gene>
    <name evidence="4" type="ORF">CC85DRAFT_331166</name>
</gene>
<dbReference type="AlphaFoldDB" id="A0A0J1AUJ3"/>
<dbReference type="SUPFAM" id="SSF52058">
    <property type="entry name" value="L domain-like"/>
    <property type="match status" value="1"/>
</dbReference>
<dbReference type="GeneID" id="28987619"/>
<feature type="region of interest" description="Disordered" evidence="2">
    <location>
        <begin position="441"/>
        <end position="463"/>
    </location>
</feature>
<feature type="compositionally biased region" description="Polar residues" evidence="2">
    <location>
        <begin position="374"/>
        <end position="385"/>
    </location>
</feature>
<proteinExistence type="predicted"/>
<dbReference type="InterPro" id="IPR001611">
    <property type="entry name" value="Leu-rich_rpt"/>
</dbReference>
<organism evidence="4 5">
    <name type="scientific">Cutaneotrichosporon oleaginosum</name>
    <dbReference type="NCBI Taxonomy" id="879819"/>
    <lineage>
        <taxon>Eukaryota</taxon>
        <taxon>Fungi</taxon>
        <taxon>Dikarya</taxon>
        <taxon>Basidiomycota</taxon>
        <taxon>Agaricomycotina</taxon>
        <taxon>Tremellomycetes</taxon>
        <taxon>Trichosporonales</taxon>
        <taxon>Trichosporonaceae</taxon>
        <taxon>Cutaneotrichosporon</taxon>
    </lineage>
</organism>
<dbReference type="PANTHER" id="PTHR48059">
    <property type="entry name" value="POLYGALACTURONASE INHIBITOR 1"/>
    <property type="match status" value="1"/>
</dbReference>
<dbReference type="RefSeq" id="XP_018275435.1">
    <property type="nucleotide sequence ID" value="XM_018427016.1"/>
</dbReference>
<feature type="compositionally biased region" description="Pro residues" evidence="2">
    <location>
        <begin position="85"/>
        <end position="97"/>
    </location>
</feature>
<feature type="region of interest" description="Disordered" evidence="2">
    <location>
        <begin position="154"/>
        <end position="188"/>
    </location>
</feature>
<evidence type="ECO:0000313" key="4">
    <source>
        <dbReference type="EMBL" id="KLT38944.1"/>
    </source>
</evidence>
<name>A0A0J1AUJ3_9TREE</name>
<evidence type="ECO:0000256" key="3">
    <source>
        <dbReference type="SAM" id="Phobius"/>
    </source>
</evidence>
<feature type="compositionally biased region" description="Polar residues" evidence="2">
    <location>
        <begin position="452"/>
        <end position="461"/>
    </location>
</feature>
<keyword evidence="3" id="KW-1133">Transmembrane helix</keyword>
<keyword evidence="5" id="KW-1185">Reference proteome</keyword>
<protein>
    <submittedName>
        <fullName evidence="4">L domain-like protein</fullName>
    </submittedName>
</protein>
<comment type="subcellular location">
    <subcellularLocation>
        <location evidence="1">Cell envelope</location>
    </subcellularLocation>
</comment>
<dbReference type="InterPro" id="IPR032675">
    <property type="entry name" value="LRR_dom_sf"/>
</dbReference>
<evidence type="ECO:0000313" key="5">
    <source>
        <dbReference type="Proteomes" id="UP000053611"/>
    </source>
</evidence>
<dbReference type="InterPro" id="IPR051848">
    <property type="entry name" value="PGIP"/>
</dbReference>